<keyword evidence="2" id="KW-1185">Reference proteome</keyword>
<organism evidence="1 2">
    <name type="scientific">Channa striata</name>
    <name type="common">Snakehead murrel</name>
    <name type="synonym">Ophicephalus striatus</name>
    <dbReference type="NCBI Taxonomy" id="64152"/>
    <lineage>
        <taxon>Eukaryota</taxon>
        <taxon>Metazoa</taxon>
        <taxon>Chordata</taxon>
        <taxon>Craniata</taxon>
        <taxon>Vertebrata</taxon>
        <taxon>Euteleostomi</taxon>
        <taxon>Actinopterygii</taxon>
        <taxon>Neopterygii</taxon>
        <taxon>Teleostei</taxon>
        <taxon>Neoteleostei</taxon>
        <taxon>Acanthomorphata</taxon>
        <taxon>Anabantaria</taxon>
        <taxon>Anabantiformes</taxon>
        <taxon>Channoidei</taxon>
        <taxon>Channidae</taxon>
        <taxon>Channa</taxon>
    </lineage>
</organism>
<reference evidence="1" key="1">
    <citation type="submission" date="2023-07" db="EMBL/GenBank/DDBJ databases">
        <title>Chromosome-level Genome Assembly of Striped Snakehead (Channa striata).</title>
        <authorList>
            <person name="Liu H."/>
        </authorList>
    </citation>
    <scope>NUCLEOTIDE SEQUENCE</scope>
    <source>
        <strain evidence="1">Gz</strain>
        <tissue evidence="1">Muscle</tissue>
    </source>
</reference>
<name>A0AA88MXA5_CHASR</name>
<comment type="caution">
    <text evidence="1">The sequence shown here is derived from an EMBL/GenBank/DDBJ whole genome shotgun (WGS) entry which is preliminary data.</text>
</comment>
<proteinExistence type="predicted"/>
<protein>
    <submittedName>
        <fullName evidence="1">Uncharacterized protein</fullName>
    </submittedName>
</protein>
<dbReference type="Proteomes" id="UP001187415">
    <property type="component" value="Unassembled WGS sequence"/>
</dbReference>
<dbReference type="EMBL" id="JAUPFM010000008">
    <property type="protein sequence ID" value="KAK2843977.1"/>
    <property type="molecule type" value="Genomic_DNA"/>
</dbReference>
<evidence type="ECO:0000313" key="1">
    <source>
        <dbReference type="EMBL" id="KAK2843977.1"/>
    </source>
</evidence>
<gene>
    <name evidence="1" type="ORF">Q5P01_010636</name>
</gene>
<dbReference type="AlphaFoldDB" id="A0AA88MXA5"/>
<sequence>MKAAITKAENASADNSSHSFAVSNPIWQKSSDTEAFRSGDILSFSCSHTWGPKFQLVFHRAKQLWDRFTSVRLHGCFADHRILSWWAGV</sequence>
<evidence type="ECO:0000313" key="2">
    <source>
        <dbReference type="Proteomes" id="UP001187415"/>
    </source>
</evidence>
<accession>A0AA88MXA5</accession>